<dbReference type="EMBL" id="JACGWT010000001">
    <property type="protein sequence ID" value="MBA8792507.1"/>
    <property type="molecule type" value="Genomic_DNA"/>
</dbReference>
<gene>
    <name evidence="11" type="ORF">FHX74_000101</name>
</gene>
<proteinExistence type="inferred from homology"/>
<dbReference type="GO" id="GO:0015833">
    <property type="term" value="P:peptide transport"/>
    <property type="evidence" value="ECO:0007669"/>
    <property type="project" value="InterPro"/>
</dbReference>
<keyword evidence="12" id="KW-1185">Reference proteome</keyword>
<evidence type="ECO:0000313" key="11">
    <source>
        <dbReference type="EMBL" id="MBA8792507.1"/>
    </source>
</evidence>
<keyword evidence="3" id="KW-0813">Transport</keyword>
<dbReference type="Gene3D" id="3.40.50.300">
    <property type="entry name" value="P-loop containing nucleotide triphosphate hydrolases"/>
    <property type="match status" value="2"/>
</dbReference>
<organism evidence="11 12">
    <name type="scientific">Microlunatus kandeliicorticis</name>
    <dbReference type="NCBI Taxonomy" id="1759536"/>
    <lineage>
        <taxon>Bacteria</taxon>
        <taxon>Bacillati</taxon>
        <taxon>Actinomycetota</taxon>
        <taxon>Actinomycetes</taxon>
        <taxon>Propionibacteriales</taxon>
        <taxon>Propionibacteriaceae</taxon>
        <taxon>Microlunatus</taxon>
    </lineage>
</organism>
<dbReference type="NCBIfam" id="NF008453">
    <property type="entry name" value="PRK11308.1"/>
    <property type="match status" value="2"/>
</dbReference>
<comment type="subcellular location">
    <subcellularLocation>
        <location evidence="1">Cell membrane</location>
        <topology evidence="1">Peripheral membrane protein</topology>
    </subcellularLocation>
</comment>
<evidence type="ECO:0000256" key="5">
    <source>
        <dbReference type="ARBA" id="ARBA00022519"/>
    </source>
</evidence>
<evidence type="ECO:0000256" key="9">
    <source>
        <dbReference type="ARBA" id="ARBA00023136"/>
    </source>
</evidence>
<dbReference type="PANTHER" id="PTHR43297">
    <property type="entry name" value="OLIGOPEPTIDE TRANSPORT ATP-BINDING PROTEIN APPD"/>
    <property type="match status" value="1"/>
</dbReference>
<dbReference type="NCBIfam" id="NF007739">
    <property type="entry name" value="PRK10419.1"/>
    <property type="match status" value="2"/>
</dbReference>
<evidence type="ECO:0000256" key="1">
    <source>
        <dbReference type="ARBA" id="ARBA00004202"/>
    </source>
</evidence>
<evidence type="ECO:0000256" key="7">
    <source>
        <dbReference type="ARBA" id="ARBA00022840"/>
    </source>
</evidence>
<accession>A0A7W3P444</accession>
<dbReference type="InterPro" id="IPR003439">
    <property type="entry name" value="ABC_transporter-like_ATP-bd"/>
</dbReference>
<keyword evidence="4" id="KW-1003">Cell membrane</keyword>
<dbReference type="Pfam" id="PF08352">
    <property type="entry name" value="oligo_HPY"/>
    <property type="match status" value="2"/>
</dbReference>
<feature type="domain" description="ABC transporter" evidence="10">
    <location>
        <begin position="14"/>
        <end position="273"/>
    </location>
</feature>
<dbReference type="Pfam" id="PF00005">
    <property type="entry name" value="ABC_tran"/>
    <property type="match status" value="2"/>
</dbReference>
<sequence>MTAPTPGPAPALAVHDLRIAFAREGADTRPGAVGDGGVTEVVHGVDFAVERGRVLALVGESGSGKSVTAMSVLGLLPGTARATGRIEIDGAEVLGAPEETLRALRGRAVGTVFQEPSSALNPVFTVGDQIVEAIWAHHPETTPAQRRQRVVELLEAVGVADPRRIARSYPHQASGGQLQRAVIAMAISNDPTLLIADEPTTALDVTVQAGILELLRDLTRRLDTAVLLITHDMGVVADVADEVAVMEQGSIVETAPTRQLFAAPRHAYTRSLLGAVPELGVRSRGPVPADEDAGTTTAAAELVDAVVTFRGSSGTTTAVDHVSLRIEPGEFVGLVGESGSGKSTIGRTLSGLVPLTSGRALLAGIDVGTARGSTLRRARSELGLVFQDPASSLNPRHTVGRSIADPLRLHTDLDQPARRARVLELLDAVRLAPALADRYPHELSGGQRQRVAIARALSCRPTLLIADEPTSALDVSVQQQILELLRRLQAELGFACLFISHDLAVVGELTTRVGVLRAGRLVEQGPTATVLGDPQDAYTRRLLAAVPVPDPERQAERRRRWRELAETS</sequence>
<dbReference type="GO" id="GO:0016887">
    <property type="term" value="F:ATP hydrolysis activity"/>
    <property type="evidence" value="ECO:0007669"/>
    <property type="project" value="InterPro"/>
</dbReference>
<keyword evidence="8" id="KW-1278">Translocase</keyword>
<name>A0A7W3P444_9ACTN</name>
<reference evidence="11 12" key="1">
    <citation type="submission" date="2020-07" db="EMBL/GenBank/DDBJ databases">
        <title>Sequencing the genomes of 1000 actinobacteria strains.</title>
        <authorList>
            <person name="Klenk H.-P."/>
        </authorList>
    </citation>
    <scope>NUCLEOTIDE SEQUENCE [LARGE SCALE GENOMIC DNA]</scope>
    <source>
        <strain evidence="11 12">DSM 100723</strain>
    </source>
</reference>
<keyword evidence="6" id="KW-0547">Nucleotide-binding</keyword>
<dbReference type="InterPro" id="IPR050388">
    <property type="entry name" value="ABC_Ni/Peptide_Import"/>
</dbReference>
<dbReference type="InterPro" id="IPR003593">
    <property type="entry name" value="AAA+_ATPase"/>
</dbReference>
<dbReference type="FunFam" id="3.40.50.300:FF:000016">
    <property type="entry name" value="Oligopeptide ABC transporter ATP-binding component"/>
    <property type="match status" value="1"/>
</dbReference>
<dbReference type="InterPro" id="IPR017871">
    <property type="entry name" value="ABC_transporter-like_CS"/>
</dbReference>
<protein>
    <submittedName>
        <fullName evidence="11">Peptide/nickel transport system ATP-binding protein</fullName>
    </submittedName>
</protein>
<dbReference type="SMART" id="SM00382">
    <property type="entry name" value="AAA"/>
    <property type="match status" value="2"/>
</dbReference>
<dbReference type="PROSITE" id="PS00211">
    <property type="entry name" value="ABC_TRANSPORTER_1"/>
    <property type="match status" value="1"/>
</dbReference>
<dbReference type="Proteomes" id="UP000523079">
    <property type="component" value="Unassembled WGS sequence"/>
</dbReference>
<keyword evidence="9" id="KW-0472">Membrane</keyword>
<comment type="similarity">
    <text evidence="2">Belongs to the ABC transporter superfamily.</text>
</comment>
<evidence type="ECO:0000259" key="10">
    <source>
        <dbReference type="PROSITE" id="PS50893"/>
    </source>
</evidence>
<dbReference type="CDD" id="cd03257">
    <property type="entry name" value="ABC_NikE_OppD_transporters"/>
    <property type="match status" value="2"/>
</dbReference>
<keyword evidence="7 11" id="KW-0067">ATP-binding</keyword>
<dbReference type="PROSITE" id="PS50893">
    <property type="entry name" value="ABC_TRANSPORTER_2"/>
    <property type="match status" value="2"/>
</dbReference>
<dbReference type="GO" id="GO:0005524">
    <property type="term" value="F:ATP binding"/>
    <property type="evidence" value="ECO:0007669"/>
    <property type="project" value="UniProtKB-KW"/>
</dbReference>
<comment type="caution">
    <text evidence="11">The sequence shown here is derived from an EMBL/GenBank/DDBJ whole genome shotgun (WGS) entry which is preliminary data.</text>
</comment>
<feature type="domain" description="ABC transporter" evidence="10">
    <location>
        <begin position="300"/>
        <end position="543"/>
    </location>
</feature>
<evidence type="ECO:0000256" key="3">
    <source>
        <dbReference type="ARBA" id="ARBA00022448"/>
    </source>
</evidence>
<dbReference type="InterPro" id="IPR027417">
    <property type="entry name" value="P-loop_NTPase"/>
</dbReference>
<dbReference type="PANTHER" id="PTHR43297:SF14">
    <property type="entry name" value="ATPASE AAA-TYPE CORE DOMAIN-CONTAINING PROTEIN"/>
    <property type="match status" value="1"/>
</dbReference>
<keyword evidence="5" id="KW-0997">Cell inner membrane</keyword>
<evidence type="ECO:0000313" key="12">
    <source>
        <dbReference type="Proteomes" id="UP000523079"/>
    </source>
</evidence>
<dbReference type="InterPro" id="IPR013563">
    <property type="entry name" value="Oligopep_ABC_C"/>
</dbReference>
<evidence type="ECO:0000256" key="2">
    <source>
        <dbReference type="ARBA" id="ARBA00005417"/>
    </source>
</evidence>
<evidence type="ECO:0000256" key="4">
    <source>
        <dbReference type="ARBA" id="ARBA00022475"/>
    </source>
</evidence>
<dbReference type="SUPFAM" id="SSF52540">
    <property type="entry name" value="P-loop containing nucleoside triphosphate hydrolases"/>
    <property type="match status" value="2"/>
</dbReference>
<dbReference type="GO" id="GO:0005886">
    <property type="term" value="C:plasma membrane"/>
    <property type="evidence" value="ECO:0007669"/>
    <property type="project" value="UniProtKB-SubCell"/>
</dbReference>
<dbReference type="AlphaFoldDB" id="A0A7W3P444"/>
<dbReference type="RefSeq" id="WP_182558152.1">
    <property type="nucleotide sequence ID" value="NZ_JACGWT010000001.1"/>
</dbReference>
<evidence type="ECO:0000256" key="8">
    <source>
        <dbReference type="ARBA" id="ARBA00022967"/>
    </source>
</evidence>
<evidence type="ECO:0000256" key="6">
    <source>
        <dbReference type="ARBA" id="ARBA00022741"/>
    </source>
</evidence>